<feature type="compositionally biased region" description="Low complexity" evidence="1">
    <location>
        <begin position="167"/>
        <end position="189"/>
    </location>
</feature>
<comment type="caution">
    <text evidence="2">The sequence shown here is derived from an EMBL/GenBank/DDBJ whole genome shotgun (WGS) entry which is preliminary data.</text>
</comment>
<proteinExistence type="predicted"/>
<feature type="region of interest" description="Disordered" evidence="1">
    <location>
        <begin position="283"/>
        <end position="325"/>
    </location>
</feature>
<dbReference type="KEGG" id="cput:CONPUDRAFT_140893"/>
<gene>
    <name evidence="2" type="ORF">CONPUDRAFT_140893</name>
</gene>
<sequence length="325" mass="35965">MLSRAKFALLVSTIRQANAKTYYSAYTVRLSARPTFHAQRLAYWIGLRISLSKAYTLEQKYIAARPMPQLATPSPVLDLVYPYSEEELMRSIAVAPPLIHMATHTHTLQSYAHAHPAGASCQPSDAVDWQQQQHAQGGPSATRCGDIPYIIVSPPESSYPPHHHHSSLYQPQQSQHTASQSQSQSQAQTRLTIRIPPMSLVRCDDALPVPGAPLLGTMDLPMIDDTQYDSEASDLSTSSSSEEALTPEPMDVSPEEPAALRVRLAPKRKLQDVEDEDCAYETLYANDTVGQPEGPKYAMKRRWRHASPSRSGAGAPAPRRRTQRC</sequence>
<dbReference type="GeneID" id="19201592"/>
<dbReference type="EMBL" id="JH711573">
    <property type="protein sequence ID" value="EIW86248.1"/>
    <property type="molecule type" value="Genomic_DNA"/>
</dbReference>
<organism evidence="2 3">
    <name type="scientific">Coniophora puteana (strain RWD-64-598)</name>
    <name type="common">Brown rot fungus</name>
    <dbReference type="NCBI Taxonomy" id="741705"/>
    <lineage>
        <taxon>Eukaryota</taxon>
        <taxon>Fungi</taxon>
        <taxon>Dikarya</taxon>
        <taxon>Basidiomycota</taxon>
        <taxon>Agaricomycotina</taxon>
        <taxon>Agaricomycetes</taxon>
        <taxon>Agaricomycetidae</taxon>
        <taxon>Boletales</taxon>
        <taxon>Coniophorineae</taxon>
        <taxon>Coniophoraceae</taxon>
        <taxon>Coniophora</taxon>
    </lineage>
</organism>
<dbReference type="AlphaFoldDB" id="A0A5M3N4L5"/>
<evidence type="ECO:0000256" key="1">
    <source>
        <dbReference type="SAM" id="MobiDB-lite"/>
    </source>
</evidence>
<keyword evidence="3" id="KW-1185">Reference proteome</keyword>
<feature type="region of interest" description="Disordered" evidence="1">
    <location>
        <begin position="229"/>
        <end position="254"/>
    </location>
</feature>
<name>A0A5M3N4L5_CONPW</name>
<evidence type="ECO:0000313" key="2">
    <source>
        <dbReference type="EMBL" id="EIW86248.1"/>
    </source>
</evidence>
<dbReference type="RefSeq" id="XP_007763132.1">
    <property type="nucleotide sequence ID" value="XM_007764942.1"/>
</dbReference>
<feature type="region of interest" description="Disordered" evidence="1">
    <location>
        <begin position="117"/>
        <end position="189"/>
    </location>
</feature>
<protein>
    <submittedName>
        <fullName evidence="2">Uncharacterized protein</fullName>
    </submittedName>
</protein>
<feature type="compositionally biased region" description="Low complexity" evidence="1">
    <location>
        <begin position="308"/>
        <end position="317"/>
    </location>
</feature>
<dbReference type="Proteomes" id="UP000053558">
    <property type="component" value="Unassembled WGS sequence"/>
</dbReference>
<feature type="compositionally biased region" description="Basic residues" evidence="1">
    <location>
        <begin position="298"/>
        <end position="307"/>
    </location>
</feature>
<reference evidence="3" key="1">
    <citation type="journal article" date="2012" name="Science">
        <title>The Paleozoic origin of enzymatic lignin decomposition reconstructed from 31 fungal genomes.</title>
        <authorList>
            <person name="Floudas D."/>
            <person name="Binder M."/>
            <person name="Riley R."/>
            <person name="Barry K."/>
            <person name="Blanchette R.A."/>
            <person name="Henrissat B."/>
            <person name="Martinez A.T."/>
            <person name="Otillar R."/>
            <person name="Spatafora J.W."/>
            <person name="Yadav J.S."/>
            <person name="Aerts A."/>
            <person name="Benoit I."/>
            <person name="Boyd A."/>
            <person name="Carlson A."/>
            <person name="Copeland A."/>
            <person name="Coutinho P.M."/>
            <person name="de Vries R.P."/>
            <person name="Ferreira P."/>
            <person name="Findley K."/>
            <person name="Foster B."/>
            <person name="Gaskell J."/>
            <person name="Glotzer D."/>
            <person name="Gorecki P."/>
            <person name="Heitman J."/>
            <person name="Hesse C."/>
            <person name="Hori C."/>
            <person name="Igarashi K."/>
            <person name="Jurgens J.A."/>
            <person name="Kallen N."/>
            <person name="Kersten P."/>
            <person name="Kohler A."/>
            <person name="Kuees U."/>
            <person name="Kumar T.K.A."/>
            <person name="Kuo A."/>
            <person name="LaButti K."/>
            <person name="Larrondo L.F."/>
            <person name="Lindquist E."/>
            <person name="Ling A."/>
            <person name="Lombard V."/>
            <person name="Lucas S."/>
            <person name="Lundell T."/>
            <person name="Martin R."/>
            <person name="McLaughlin D.J."/>
            <person name="Morgenstern I."/>
            <person name="Morin E."/>
            <person name="Murat C."/>
            <person name="Nagy L.G."/>
            <person name="Nolan M."/>
            <person name="Ohm R.A."/>
            <person name="Patyshakuliyeva A."/>
            <person name="Rokas A."/>
            <person name="Ruiz-Duenas F.J."/>
            <person name="Sabat G."/>
            <person name="Salamov A."/>
            <person name="Samejima M."/>
            <person name="Schmutz J."/>
            <person name="Slot J.C."/>
            <person name="St John F."/>
            <person name="Stenlid J."/>
            <person name="Sun H."/>
            <person name="Sun S."/>
            <person name="Syed K."/>
            <person name="Tsang A."/>
            <person name="Wiebenga A."/>
            <person name="Young D."/>
            <person name="Pisabarro A."/>
            <person name="Eastwood D.C."/>
            <person name="Martin F."/>
            <person name="Cullen D."/>
            <person name="Grigoriev I.V."/>
            <person name="Hibbett D.S."/>
        </authorList>
    </citation>
    <scope>NUCLEOTIDE SEQUENCE [LARGE SCALE GENOMIC DNA]</scope>
    <source>
        <strain evidence="3">RWD-64-598 SS2</strain>
    </source>
</reference>
<dbReference type="OrthoDB" id="3034033at2759"/>
<feature type="compositionally biased region" description="Low complexity" evidence="1">
    <location>
        <begin position="233"/>
        <end position="249"/>
    </location>
</feature>
<evidence type="ECO:0000313" key="3">
    <source>
        <dbReference type="Proteomes" id="UP000053558"/>
    </source>
</evidence>
<accession>A0A5M3N4L5</accession>